<dbReference type="EMBL" id="JBFMKM010000012">
    <property type="protein sequence ID" value="KAL1302235.1"/>
    <property type="molecule type" value="Genomic_DNA"/>
</dbReference>
<dbReference type="PROSITE" id="PS50048">
    <property type="entry name" value="ZN2_CY6_FUNGAL_2"/>
    <property type="match status" value="1"/>
</dbReference>
<feature type="region of interest" description="Disordered" evidence="3">
    <location>
        <begin position="1"/>
        <end position="46"/>
    </location>
</feature>
<comment type="subcellular location">
    <subcellularLocation>
        <location evidence="1">Nucleus</location>
    </subcellularLocation>
</comment>
<dbReference type="Proteomes" id="UP001562354">
    <property type="component" value="Unassembled WGS sequence"/>
</dbReference>
<evidence type="ECO:0000256" key="1">
    <source>
        <dbReference type="ARBA" id="ARBA00004123"/>
    </source>
</evidence>
<dbReference type="Pfam" id="PF00172">
    <property type="entry name" value="Zn_clus"/>
    <property type="match status" value="1"/>
</dbReference>
<dbReference type="InterPro" id="IPR021858">
    <property type="entry name" value="Fun_TF"/>
</dbReference>
<dbReference type="InterPro" id="IPR001138">
    <property type="entry name" value="Zn2Cys6_DnaBD"/>
</dbReference>
<dbReference type="PANTHER" id="PTHR37534">
    <property type="entry name" value="TRANSCRIPTIONAL ACTIVATOR PROTEIN UGA3"/>
    <property type="match status" value="1"/>
</dbReference>
<dbReference type="Pfam" id="PF11951">
    <property type="entry name" value="Fungal_trans_2"/>
    <property type="match status" value="1"/>
</dbReference>
<dbReference type="CDD" id="cd00067">
    <property type="entry name" value="GAL4"/>
    <property type="match status" value="1"/>
</dbReference>
<dbReference type="PANTHER" id="PTHR37534:SF49">
    <property type="entry name" value="LYSINE BIOSYNTHESIS REGULATORY PROTEIN LYS14"/>
    <property type="match status" value="1"/>
</dbReference>
<evidence type="ECO:0000259" key="4">
    <source>
        <dbReference type="PROSITE" id="PS50048"/>
    </source>
</evidence>
<comment type="caution">
    <text evidence="5">The sequence shown here is derived from an EMBL/GenBank/DDBJ whole genome shotgun (WGS) entry which is preliminary data.</text>
</comment>
<feature type="domain" description="Zn(2)-C6 fungal-type" evidence="4">
    <location>
        <begin position="54"/>
        <end position="84"/>
    </location>
</feature>
<proteinExistence type="predicted"/>
<dbReference type="SMART" id="SM00066">
    <property type="entry name" value="GAL4"/>
    <property type="match status" value="1"/>
</dbReference>
<reference evidence="5 6" key="1">
    <citation type="submission" date="2024-07" db="EMBL/GenBank/DDBJ databases">
        <title>Draft sequence of the Neodothiora populina.</title>
        <authorList>
            <person name="Drown D.D."/>
            <person name="Schuette U.S."/>
            <person name="Buechlein A.B."/>
            <person name="Rusch D.R."/>
            <person name="Winton L.W."/>
            <person name="Adams G.A."/>
        </authorList>
    </citation>
    <scope>NUCLEOTIDE SEQUENCE [LARGE SCALE GENOMIC DNA]</scope>
    <source>
        <strain evidence="5 6">CPC 39397</strain>
    </source>
</reference>
<organism evidence="5 6">
    <name type="scientific">Neodothiora populina</name>
    <dbReference type="NCBI Taxonomy" id="2781224"/>
    <lineage>
        <taxon>Eukaryota</taxon>
        <taxon>Fungi</taxon>
        <taxon>Dikarya</taxon>
        <taxon>Ascomycota</taxon>
        <taxon>Pezizomycotina</taxon>
        <taxon>Dothideomycetes</taxon>
        <taxon>Dothideomycetidae</taxon>
        <taxon>Dothideales</taxon>
        <taxon>Dothioraceae</taxon>
        <taxon>Neodothiora</taxon>
    </lineage>
</organism>
<dbReference type="InterPro" id="IPR036864">
    <property type="entry name" value="Zn2-C6_fun-type_DNA-bd_sf"/>
</dbReference>
<dbReference type="RefSeq" id="XP_069198511.1">
    <property type="nucleotide sequence ID" value="XM_069342007.1"/>
</dbReference>
<feature type="compositionally biased region" description="Polar residues" evidence="3">
    <location>
        <begin position="22"/>
        <end position="39"/>
    </location>
</feature>
<keyword evidence="6" id="KW-1185">Reference proteome</keyword>
<keyword evidence="2" id="KW-0539">Nucleus</keyword>
<accession>A0ABR3P7U3</accession>
<sequence>MHHRRSDASNTRDQLPPLAPRGSQTSPVLNHANTRTVSSPRAARPRLSHRSRAGCWTCRKRKVKCDEVHPKCGPCVRLNKDCDWEFRWKFDDVTTNTQNKYTNVSTAGNSVWDPHAPIQTTSSSSSPSLSYDGLPSFANLTNDQDRERKAGSRAPGTYNVIVNPRSFASLPEYGVHDPSRPRTHSSHSIHSGRDGLTSPSASVSPGGSRGQPGSDVEDPDIVVLPFFEDVSVTTPASLSFSTDRRTSLPETMQHLEITLNPRGSSLPSRNHATGINERNERLMVHYRGFIAKRIMPLGKHFYLDHGAGQEDPIVLEARTFLPLYHAICAVSLLSLALKGQQQLLPEAFQHYHQAISSSLTTASDLSSDRLLYLHFLLLIYDICYATQASNNPYDGFNMNMWSQHMHHLIRIAKNRKGKASGELQDYLLWYILYLDTHAHLGGNGSGDFARAFLDGEIFLPDWRDIKGSARGLRTQPVQQYDEVAAFVAIYNFSHGACILNAKLAVVSQRIRAEVTSYVGRAIDPATIANWQHTIAQLRAEYHSYWARGYPSFLSADPAQATIQLPALARIIFQFSYLQLYTQMLYLDTSMYPGQRLHNTLEVREDVSRRCTTIIAMTTSVVEAQDYDQHHIVFPIFMAGFATEKAEVKVHAINLLNAMEGTGISRNVTRSRELLVSVCEEQEMCAMAGAQAEEVDWITLAKSKGIAIVNFGL</sequence>
<dbReference type="CDD" id="cd12148">
    <property type="entry name" value="fungal_TF_MHR"/>
    <property type="match status" value="1"/>
</dbReference>
<evidence type="ECO:0000256" key="3">
    <source>
        <dbReference type="SAM" id="MobiDB-lite"/>
    </source>
</evidence>
<evidence type="ECO:0000313" key="5">
    <source>
        <dbReference type="EMBL" id="KAL1302235.1"/>
    </source>
</evidence>
<dbReference type="Gene3D" id="4.10.240.10">
    <property type="entry name" value="Zn(2)-C6 fungal-type DNA-binding domain"/>
    <property type="match status" value="1"/>
</dbReference>
<feature type="region of interest" description="Disordered" evidence="3">
    <location>
        <begin position="171"/>
        <end position="218"/>
    </location>
</feature>
<evidence type="ECO:0000256" key="2">
    <source>
        <dbReference type="ARBA" id="ARBA00023242"/>
    </source>
</evidence>
<name>A0ABR3P7U3_9PEZI</name>
<dbReference type="SUPFAM" id="SSF57701">
    <property type="entry name" value="Zn2/Cys6 DNA-binding domain"/>
    <property type="match status" value="1"/>
</dbReference>
<evidence type="ECO:0000313" key="6">
    <source>
        <dbReference type="Proteomes" id="UP001562354"/>
    </source>
</evidence>
<feature type="region of interest" description="Disordered" evidence="3">
    <location>
        <begin position="105"/>
        <end position="158"/>
    </location>
</feature>
<protein>
    <recommendedName>
        <fullName evidence="4">Zn(2)-C6 fungal-type domain-containing protein</fullName>
    </recommendedName>
</protein>
<dbReference type="GeneID" id="95976362"/>
<gene>
    <name evidence="5" type="ORF">AAFC00_002660</name>
</gene>
<dbReference type="PROSITE" id="PS00463">
    <property type="entry name" value="ZN2_CY6_FUNGAL_1"/>
    <property type="match status" value="1"/>
</dbReference>